<reference evidence="8" key="1">
    <citation type="journal article" date="2019" name="Int. J. Syst. Evol. Microbiol.">
        <title>The Global Catalogue of Microorganisms (GCM) 10K type strain sequencing project: providing services to taxonomists for standard genome sequencing and annotation.</title>
        <authorList>
            <consortium name="The Broad Institute Genomics Platform"/>
            <consortium name="The Broad Institute Genome Sequencing Center for Infectious Disease"/>
            <person name="Wu L."/>
            <person name="Ma J."/>
        </authorList>
    </citation>
    <scope>NUCLEOTIDE SEQUENCE [LARGE SCALE GENOMIC DNA]</scope>
    <source>
        <strain evidence="8">JCM 3146</strain>
    </source>
</reference>
<evidence type="ECO:0000313" key="7">
    <source>
        <dbReference type="EMBL" id="GAA0331167.1"/>
    </source>
</evidence>
<dbReference type="PANTHER" id="PTHR19848">
    <property type="entry name" value="WD40 REPEAT PROTEIN"/>
    <property type="match status" value="1"/>
</dbReference>
<dbReference type="PROSITE" id="PS00758">
    <property type="entry name" value="ARGE_DAPE_CPG2_1"/>
    <property type="match status" value="1"/>
</dbReference>
<dbReference type="SMART" id="SM00320">
    <property type="entry name" value="WD40"/>
    <property type="match status" value="13"/>
</dbReference>
<comment type="caution">
    <text evidence="7">The sequence shown here is derived from an EMBL/GenBank/DDBJ whole genome shotgun (WGS) entry which is preliminary data.</text>
</comment>
<keyword evidence="3" id="KW-0378">Hydrolase</keyword>
<feature type="repeat" description="WD" evidence="4">
    <location>
        <begin position="549"/>
        <end position="584"/>
    </location>
</feature>
<dbReference type="InterPro" id="IPR002182">
    <property type="entry name" value="NB-ARC"/>
</dbReference>
<dbReference type="InterPro" id="IPR019775">
    <property type="entry name" value="WD40_repeat_CS"/>
</dbReference>
<dbReference type="Gene3D" id="1.25.40.370">
    <property type="match status" value="1"/>
</dbReference>
<accession>A0ABP3FZR2</accession>
<keyword evidence="1 4" id="KW-0853">WD repeat</keyword>
<gene>
    <name evidence="7" type="ORF">GCM10010151_21250</name>
</gene>
<dbReference type="Gene3D" id="2.130.10.10">
    <property type="entry name" value="YVTN repeat-like/Quinoprotein amine dehydrogenase"/>
    <property type="match status" value="5"/>
</dbReference>
<dbReference type="InterPro" id="IPR027417">
    <property type="entry name" value="P-loop_NTPase"/>
</dbReference>
<dbReference type="Gene3D" id="1.10.10.10">
    <property type="entry name" value="Winged helix-like DNA-binding domain superfamily/Winged helix DNA-binding domain"/>
    <property type="match status" value="1"/>
</dbReference>
<dbReference type="EMBL" id="BAAABM010000016">
    <property type="protein sequence ID" value="GAA0331167.1"/>
    <property type="molecule type" value="Genomic_DNA"/>
</dbReference>
<feature type="repeat" description="WD" evidence="4">
    <location>
        <begin position="928"/>
        <end position="960"/>
    </location>
</feature>
<dbReference type="Proteomes" id="UP001501822">
    <property type="component" value="Unassembled WGS sequence"/>
</dbReference>
<dbReference type="PANTHER" id="PTHR19848:SF8">
    <property type="entry name" value="F-BOX AND WD REPEAT DOMAIN CONTAINING 7"/>
    <property type="match status" value="1"/>
</dbReference>
<feature type="repeat" description="WD" evidence="4">
    <location>
        <begin position="801"/>
        <end position="842"/>
    </location>
</feature>
<dbReference type="InterPro" id="IPR036388">
    <property type="entry name" value="WH-like_DNA-bd_sf"/>
</dbReference>
<feature type="domain" description="APAF-1 helical" evidence="6">
    <location>
        <begin position="423"/>
        <end position="473"/>
    </location>
</feature>
<dbReference type="PROSITE" id="PS00678">
    <property type="entry name" value="WD_REPEATS_1"/>
    <property type="match status" value="5"/>
</dbReference>
<feature type="repeat" description="WD" evidence="4">
    <location>
        <begin position="591"/>
        <end position="623"/>
    </location>
</feature>
<sequence>MIGIGIIVSALINMATGDFNPGQWRWWILGAIVLAGLVWTALEYRRGDDATPGQKKKSPPWMLPRIEEPIDRPALAGELSDLLTGEGPSVIGVTAVYGAGGFGKTTLTVQVCSRDEVRARYPGGLLWATIGVDRRGSDLATIANDLAAQLTGERPQFAGAEQAGRHLGRLLSDRPPTLLVLDDVWSADQLQPFLFGARTTLLVTTRTPAVLPDTAKAVHVDEMEGDESRALICRELPSLPAKMVAELLNLTGHWPLLMAMVNAVIHRHIRDGVTAEEAARLVADQLTVEGPAYLDLRFQSRRDHAVGLTVSLSLQPLSEVDRDRYYRLGIFAEDTDIPLSMLSLLWGLTLTETRRLCEELADLSLVKAYRRGSSSLQLHDVIRDHLRHQLGTRMTAVNAAFLDAARTLLPGNDDRWWLLPPTEIYLWRQLTYHLAEAGRHEALKELVSDLRWGEERIRIFGLASYESDLVRVDDMTIGILRRALARKSHLLGPIDPPHSHADLLVSRLYEIPELRELVDAFEATLSSNVARLTNRWPIPPVDPALVRVFPVHEGTVTGCAVSPDGTLLATAGTDATVCIWNTTTWTAHAVLDDRHDPMAICAFSPDGAWLVTVGADHAIRVWDTTLWVEHATMRGHTDVVTGCDFSPDGGSLATVGADSSIRVWDTSTWKERTVIRGHADMIRDCAFSPDGRWLATTGTDQTVRVWDIAAEEEHAILLGHTDVVTGCDFSPTGEWLATVGADRAVKIWDTASWTVHATLTGHTEIIGRCAFSPDGRRLASVSFDRTVRIWNASGWSEEALMRGHTDAVMVCAFAPSGEWLATGSADHNVRIWDMSTEHRRGAAHKQNRSVTSCAIAPDSTWLIAVGNDHLVAVWGADAPPAEYATLLGHTEAILDCVIAPDGSWFATCGADREIRVWATATWTEERRLRGHTGDVTGCAVSPDGRLLATTGADRTIRVWNTVGWTEHVVLSGHTDTVTACAFSPDGAWLATTGADHTIRVWNTATWTEHVILDGHTDTVTACAFSPDGAWLATTGADHTIRVWNTATWTERIALDGHTDTVTACAFSPDGAWLATTGADITLRIWEARTWCAAAAMRTNGRPNDVCWFASGRTLCLGVVGGIYQFTFTPPVRS</sequence>
<feature type="domain" description="NB-ARC" evidence="5">
    <location>
        <begin position="85"/>
        <end position="234"/>
    </location>
</feature>
<feature type="repeat" description="WD" evidence="4">
    <location>
        <begin position="970"/>
        <end position="1002"/>
    </location>
</feature>
<feature type="repeat" description="WD" evidence="4">
    <location>
        <begin position="717"/>
        <end position="749"/>
    </location>
</feature>
<feature type="repeat" description="WD" evidence="4">
    <location>
        <begin position="759"/>
        <end position="791"/>
    </location>
</feature>
<dbReference type="InterPro" id="IPR015943">
    <property type="entry name" value="WD40/YVTN_repeat-like_dom_sf"/>
</dbReference>
<evidence type="ECO:0008006" key="9">
    <source>
        <dbReference type="Google" id="ProtNLM"/>
    </source>
</evidence>
<evidence type="ECO:0000256" key="2">
    <source>
        <dbReference type="ARBA" id="ARBA00022737"/>
    </source>
</evidence>
<dbReference type="InterPro" id="IPR020472">
    <property type="entry name" value="WD40_PAC1"/>
</dbReference>
<dbReference type="PRINTS" id="PR00320">
    <property type="entry name" value="GPROTEINBRPT"/>
</dbReference>
<evidence type="ECO:0000256" key="4">
    <source>
        <dbReference type="PROSITE-ProRule" id="PRU00221"/>
    </source>
</evidence>
<dbReference type="SUPFAM" id="SSF50978">
    <property type="entry name" value="WD40 repeat-like"/>
    <property type="match status" value="2"/>
</dbReference>
<evidence type="ECO:0000259" key="5">
    <source>
        <dbReference type="Pfam" id="PF00931"/>
    </source>
</evidence>
<feature type="repeat" description="WD" evidence="4">
    <location>
        <begin position="886"/>
        <end position="917"/>
    </location>
</feature>
<dbReference type="CDD" id="cd00200">
    <property type="entry name" value="WD40"/>
    <property type="match status" value="2"/>
</dbReference>
<keyword evidence="8" id="KW-1185">Reference proteome</keyword>
<dbReference type="InterPro" id="IPR001261">
    <property type="entry name" value="ArgE/DapE_CS"/>
</dbReference>
<feature type="repeat" description="WD" evidence="4">
    <location>
        <begin position="675"/>
        <end position="716"/>
    </location>
</feature>
<dbReference type="InterPro" id="IPR001680">
    <property type="entry name" value="WD40_rpt"/>
</dbReference>
<dbReference type="PROSITE" id="PS50082">
    <property type="entry name" value="WD_REPEATS_2"/>
    <property type="match status" value="12"/>
</dbReference>
<dbReference type="Pfam" id="PF00400">
    <property type="entry name" value="WD40"/>
    <property type="match status" value="13"/>
</dbReference>
<dbReference type="PROSITE" id="PS50294">
    <property type="entry name" value="WD_REPEATS_REGION"/>
    <property type="match status" value="12"/>
</dbReference>
<dbReference type="SUPFAM" id="SSF52540">
    <property type="entry name" value="P-loop containing nucleoside triphosphate hydrolases"/>
    <property type="match status" value="1"/>
</dbReference>
<evidence type="ECO:0000256" key="3">
    <source>
        <dbReference type="ARBA" id="ARBA00022801"/>
    </source>
</evidence>
<evidence type="ECO:0000256" key="1">
    <source>
        <dbReference type="ARBA" id="ARBA00022574"/>
    </source>
</evidence>
<dbReference type="Pfam" id="PF17908">
    <property type="entry name" value="APAF1_C"/>
    <property type="match status" value="1"/>
</dbReference>
<keyword evidence="2" id="KW-0677">Repeat</keyword>
<dbReference type="InterPro" id="IPR041452">
    <property type="entry name" value="APAF1_C"/>
</dbReference>
<dbReference type="Gene3D" id="3.40.50.300">
    <property type="entry name" value="P-loop containing nucleotide triphosphate hydrolases"/>
    <property type="match status" value="1"/>
</dbReference>
<dbReference type="InterPro" id="IPR036322">
    <property type="entry name" value="WD40_repeat_dom_sf"/>
</dbReference>
<proteinExistence type="predicted"/>
<organism evidence="7 8">
    <name type="scientific">Actinoallomurus spadix</name>
    <dbReference type="NCBI Taxonomy" id="79912"/>
    <lineage>
        <taxon>Bacteria</taxon>
        <taxon>Bacillati</taxon>
        <taxon>Actinomycetota</taxon>
        <taxon>Actinomycetes</taxon>
        <taxon>Streptosporangiales</taxon>
        <taxon>Thermomonosporaceae</taxon>
        <taxon>Actinoallomurus</taxon>
    </lineage>
</organism>
<feature type="repeat" description="WD" evidence="4">
    <location>
        <begin position="1012"/>
        <end position="1044"/>
    </location>
</feature>
<dbReference type="Pfam" id="PF00931">
    <property type="entry name" value="NB-ARC"/>
    <property type="match status" value="1"/>
</dbReference>
<feature type="repeat" description="WD" evidence="4">
    <location>
        <begin position="633"/>
        <end position="674"/>
    </location>
</feature>
<evidence type="ECO:0000313" key="8">
    <source>
        <dbReference type="Proteomes" id="UP001501822"/>
    </source>
</evidence>
<feature type="repeat" description="WD" evidence="4">
    <location>
        <begin position="1054"/>
        <end position="1089"/>
    </location>
</feature>
<protein>
    <recommendedName>
        <fullName evidence="9">NB-ARC domain-containing protein</fullName>
    </recommendedName>
</protein>
<name>A0ABP3FZR2_9ACTN</name>
<evidence type="ECO:0000259" key="6">
    <source>
        <dbReference type="Pfam" id="PF17908"/>
    </source>
</evidence>